<keyword evidence="1" id="KW-0812">Transmembrane</keyword>
<organism evidence="2 3">
    <name type="scientific">Anaplasma platys</name>
    <dbReference type="NCBI Taxonomy" id="949"/>
    <lineage>
        <taxon>Bacteria</taxon>
        <taxon>Pseudomonadati</taxon>
        <taxon>Pseudomonadota</taxon>
        <taxon>Alphaproteobacteria</taxon>
        <taxon>Rickettsiales</taxon>
        <taxon>Anaplasmataceae</taxon>
        <taxon>Anaplasma</taxon>
    </lineage>
</organism>
<evidence type="ECO:0000313" key="2">
    <source>
        <dbReference type="EMBL" id="QJC27748.1"/>
    </source>
</evidence>
<feature type="transmembrane region" description="Helical" evidence="1">
    <location>
        <begin position="183"/>
        <end position="204"/>
    </location>
</feature>
<proteinExistence type="predicted"/>
<keyword evidence="1" id="KW-0472">Membrane</keyword>
<name>A0A858PYX4_9RICK</name>
<dbReference type="AlphaFoldDB" id="A0A858PYX4"/>
<feature type="transmembrane region" description="Helical" evidence="1">
    <location>
        <begin position="106"/>
        <end position="124"/>
    </location>
</feature>
<evidence type="ECO:0000256" key="1">
    <source>
        <dbReference type="SAM" id="Phobius"/>
    </source>
</evidence>
<feature type="transmembrane region" description="Helical" evidence="1">
    <location>
        <begin position="289"/>
        <end position="311"/>
    </location>
</feature>
<feature type="transmembrane region" description="Helical" evidence="1">
    <location>
        <begin position="69"/>
        <end position="94"/>
    </location>
</feature>
<feature type="transmembrane region" description="Helical" evidence="1">
    <location>
        <begin position="152"/>
        <end position="171"/>
    </location>
</feature>
<feature type="transmembrane region" description="Helical" evidence="1">
    <location>
        <begin position="254"/>
        <end position="283"/>
    </location>
</feature>
<dbReference type="Proteomes" id="UP000500930">
    <property type="component" value="Chromosome"/>
</dbReference>
<dbReference type="EMBL" id="CP046391">
    <property type="protein sequence ID" value="QJC27748.1"/>
    <property type="molecule type" value="Genomic_DNA"/>
</dbReference>
<reference evidence="2 3" key="1">
    <citation type="journal article" date="2020" name="Pathogens">
        <title>First Whole Genome Sequence of Anaplasma platys, an Obligate Intracellular Rickettsial Pathogen of Dogs.</title>
        <authorList>
            <person name="Llanes A."/>
            <person name="Rajeev S."/>
        </authorList>
    </citation>
    <scope>NUCLEOTIDE SEQUENCE [LARGE SCALE GENOMIC DNA]</scope>
    <source>
        <strain evidence="2 3">S3</strain>
    </source>
</reference>
<accession>A0A858PYX4</accession>
<keyword evidence="3" id="KW-1185">Reference proteome</keyword>
<sequence length="372" mass="41383">MTQFIISLTNEDRAMPRTSDCDEGRKLTVNAAEDKSEEVRTEHVTIDPMFLKKAKEKEESGCAGWRENVFLYTSYAIVIVEMAAALFTLSVIHFKISQSTIHKATLAYYALYCVLVSILIVDSFTQLKDYAKERAKNEISVKEHKIKKIKEISTIVSGFLWIALSVSSIVMEIGGGATPPFSLLMSSLLLSIAAPALGAFSAVTRAYEVVYSSRQGIKRITEAEDKVRNGLLSEEELETIKSNNNKKPRTGRVLYLRSSLFLVIAAFEFAHCMCHFVEAYYLLGKTHHLFYITDQVLLGTQAALALLFLVLQFLEKYFEKENVTVTPEISPAETPELQSTAETGGRCDSLACPQLEEVIKAAPLIAGQRIVA</sequence>
<keyword evidence="1" id="KW-1133">Transmembrane helix</keyword>
<protein>
    <submittedName>
        <fullName evidence="2">Uncharacterized protein</fullName>
    </submittedName>
</protein>
<evidence type="ECO:0000313" key="3">
    <source>
        <dbReference type="Proteomes" id="UP000500930"/>
    </source>
</evidence>
<gene>
    <name evidence="2" type="ORF">ANPL_03450</name>
</gene>
<dbReference type="KEGG" id="aplt:ANPL_03450"/>